<sequence>MSEIDDLQRRLTAALDRIGQGVQSLSAAPKEDRSSAQTIEDLRKNLDDLRKSNTALQTRLSDMSQETDRLRQANTDLRETIQALREAGEEKLGDPAKIDTAMAAELESLRAVQATSEAEARAILDALAPLLAEKKEDA</sequence>
<evidence type="ECO:0000313" key="2">
    <source>
        <dbReference type="EMBL" id="SFC81267.1"/>
    </source>
</evidence>
<dbReference type="AlphaFoldDB" id="A0A1I1M6Y5"/>
<protein>
    <submittedName>
        <fullName evidence="2">Uncharacterized protein</fullName>
    </submittedName>
</protein>
<keyword evidence="1" id="KW-0175">Coiled coil</keyword>
<accession>A0A1I1M6Y5</accession>
<organism evidence="2 3">
    <name type="scientific">Pseudooceanicola nitratireducens</name>
    <dbReference type="NCBI Taxonomy" id="517719"/>
    <lineage>
        <taxon>Bacteria</taxon>
        <taxon>Pseudomonadati</taxon>
        <taxon>Pseudomonadota</taxon>
        <taxon>Alphaproteobacteria</taxon>
        <taxon>Rhodobacterales</taxon>
        <taxon>Paracoccaceae</taxon>
        <taxon>Pseudooceanicola</taxon>
    </lineage>
</organism>
<evidence type="ECO:0000313" key="3">
    <source>
        <dbReference type="Proteomes" id="UP000231644"/>
    </source>
</evidence>
<keyword evidence="3" id="KW-1185">Reference proteome</keyword>
<feature type="coiled-coil region" evidence="1">
    <location>
        <begin position="39"/>
        <end position="90"/>
    </location>
</feature>
<dbReference type="STRING" id="517719.SAMN05421762_2294"/>
<dbReference type="Proteomes" id="UP000231644">
    <property type="component" value="Unassembled WGS sequence"/>
</dbReference>
<evidence type="ECO:0000256" key="1">
    <source>
        <dbReference type="SAM" id="Coils"/>
    </source>
</evidence>
<reference evidence="2 3" key="1">
    <citation type="submission" date="2016-10" db="EMBL/GenBank/DDBJ databases">
        <authorList>
            <person name="de Groot N.N."/>
        </authorList>
    </citation>
    <scope>NUCLEOTIDE SEQUENCE [LARGE SCALE GENOMIC DNA]</scope>
    <source>
        <strain evidence="2 3">DSM 29619</strain>
    </source>
</reference>
<dbReference type="OrthoDB" id="7871100at2"/>
<proteinExistence type="predicted"/>
<gene>
    <name evidence="2" type="ORF">SAMN05421762_2294</name>
</gene>
<dbReference type="EMBL" id="FOLX01000001">
    <property type="protein sequence ID" value="SFC81267.1"/>
    <property type="molecule type" value="Genomic_DNA"/>
</dbReference>
<dbReference type="RefSeq" id="WP_093448029.1">
    <property type="nucleotide sequence ID" value="NZ_BAABWI010000003.1"/>
</dbReference>
<dbReference type="Gene3D" id="1.20.5.340">
    <property type="match status" value="1"/>
</dbReference>
<name>A0A1I1M6Y5_9RHOB</name>